<keyword evidence="3" id="KW-1185">Reference proteome</keyword>
<name>A0A7D9H331_DEKBR</name>
<dbReference type="InterPro" id="IPR047794">
    <property type="entry name" value="C45_proenzyme-like"/>
</dbReference>
<accession>A0A7D9H331</accession>
<evidence type="ECO:0000256" key="1">
    <source>
        <dbReference type="SAM" id="MobiDB-lite"/>
    </source>
</evidence>
<evidence type="ECO:0000313" key="2">
    <source>
        <dbReference type="EMBL" id="VUG18429.1"/>
    </source>
</evidence>
<dbReference type="NCBIfam" id="NF040521">
    <property type="entry name" value="C45_proenzyme"/>
    <property type="match status" value="1"/>
</dbReference>
<dbReference type="Gene3D" id="1.10.10.2120">
    <property type="match status" value="1"/>
</dbReference>
<dbReference type="Gene3D" id="3.60.60.10">
    <property type="entry name" value="Penicillin V Acylase, Chain A"/>
    <property type="match status" value="1"/>
</dbReference>
<dbReference type="AlphaFoldDB" id="A0A7D9H331"/>
<dbReference type="InterPro" id="IPR047801">
    <property type="entry name" value="Peptidase_C45"/>
</dbReference>
<proteinExistence type="predicted"/>
<organism evidence="2 3">
    <name type="scientific">Dekkera bruxellensis</name>
    <name type="common">Brettanomyces custersii</name>
    <dbReference type="NCBI Taxonomy" id="5007"/>
    <lineage>
        <taxon>Eukaryota</taxon>
        <taxon>Fungi</taxon>
        <taxon>Dikarya</taxon>
        <taxon>Ascomycota</taxon>
        <taxon>Saccharomycotina</taxon>
        <taxon>Pichiomycetes</taxon>
        <taxon>Pichiales</taxon>
        <taxon>Pichiaceae</taxon>
        <taxon>Brettanomyces</taxon>
    </lineage>
</organism>
<reference evidence="2 3" key="1">
    <citation type="submission" date="2019-07" db="EMBL/GenBank/DDBJ databases">
        <authorList>
            <person name="Friedrich A."/>
            <person name="Schacherer J."/>
        </authorList>
    </citation>
    <scope>NUCLEOTIDE SEQUENCE [LARGE SCALE GENOMIC DNA]</scope>
</reference>
<dbReference type="PANTHER" id="PTHR34180:SF1">
    <property type="entry name" value="BETA-ALANYL-DOPAMINE_CARCININE HYDROLASE"/>
    <property type="match status" value="1"/>
</dbReference>
<evidence type="ECO:0000313" key="3">
    <source>
        <dbReference type="Proteomes" id="UP000478008"/>
    </source>
</evidence>
<feature type="region of interest" description="Disordered" evidence="1">
    <location>
        <begin position="367"/>
        <end position="387"/>
    </location>
</feature>
<gene>
    <name evidence="2" type="ORF">DEBR0S3_10682G</name>
</gene>
<sequence>MTAEAELYPHVIVTGTPFERGLKHGSTLKEKIQKLGKHYKTSDTLPPWDWCENIIESYYIPALQKYDPFAFEELKGIAEGAETPLDIIILINARYDLTKYKNNSECADQIADNSKTADECSTGAIIDERAVKLVQNWDLDSFVYDHDLCVVLETHTTPKEGLPKVILTLGEVGQLGRSGMNSEGLGLCANGLNSNVDFFNFPRDPKDEAAAKKIEKEYGIKLPVIPASFARRKFLSCHSFANGLHYIVQSPRHVSGNILVATAEGLALDFELIPNSYFLIEPTYVDEKTGAEVLPSFKRRAFITHSNHFVSPRYTPAANYMRCKNPGGSSLFSNHILARHFVDLITSKPMGKGISFDDIKKSVSDRTCAPNSVSESKNPRGEAQFSNEKDPEMVMTVATAIYDLTNGTAMFCKGPPHSAKQWLTVNIDMEKH</sequence>
<protein>
    <submittedName>
        <fullName evidence="2">DEBR0S3_10682g1_1</fullName>
    </submittedName>
</protein>
<dbReference type="EMBL" id="CABFWN010000003">
    <property type="protein sequence ID" value="VUG18429.1"/>
    <property type="molecule type" value="Genomic_DNA"/>
</dbReference>
<dbReference type="PANTHER" id="PTHR34180">
    <property type="entry name" value="PEPTIDASE C45"/>
    <property type="match status" value="1"/>
</dbReference>
<dbReference type="Proteomes" id="UP000478008">
    <property type="component" value="Unassembled WGS sequence"/>
</dbReference>